<reference evidence="1" key="1">
    <citation type="submission" date="2020-02" db="EMBL/GenBank/DDBJ databases">
        <authorList>
            <person name="Meier V. D."/>
        </authorList>
    </citation>
    <scope>NUCLEOTIDE SEQUENCE</scope>
    <source>
        <strain evidence="1">AVDCRST_MAG56</strain>
    </source>
</reference>
<gene>
    <name evidence="1" type="ORF">AVDCRST_MAG56-444</name>
</gene>
<proteinExistence type="predicted"/>
<name>A0A6J4HFF9_9SPHI</name>
<dbReference type="EMBL" id="CADCTQ010000043">
    <property type="protein sequence ID" value="CAA9221745.1"/>
    <property type="molecule type" value="Genomic_DNA"/>
</dbReference>
<organism evidence="1">
    <name type="scientific">uncultured Cytophagales bacterium</name>
    <dbReference type="NCBI Taxonomy" id="158755"/>
    <lineage>
        <taxon>Bacteria</taxon>
        <taxon>Pseudomonadati</taxon>
        <taxon>Bacteroidota</taxon>
        <taxon>Sphingobacteriia</taxon>
        <taxon>Sphingobacteriales</taxon>
        <taxon>environmental samples</taxon>
    </lineage>
</organism>
<protein>
    <submittedName>
        <fullName evidence="1">Uncharacterized protein</fullName>
    </submittedName>
</protein>
<evidence type="ECO:0000313" key="1">
    <source>
        <dbReference type="EMBL" id="CAA9221745.1"/>
    </source>
</evidence>
<sequence length="37" mass="4238">MLILAGKKRKDFLRISQEGKKGFSQIVADQGADERRF</sequence>
<accession>A0A6J4HFF9</accession>
<feature type="non-terminal residue" evidence="1">
    <location>
        <position position="37"/>
    </location>
</feature>
<dbReference type="AlphaFoldDB" id="A0A6J4HFF9"/>